<organism evidence="8 9">
    <name type="scientific">Saccharomyces cerevisiae x Saccharomyces kudriavzevii (strain VIN7)</name>
    <name type="common">Yeast</name>
    <dbReference type="NCBI Taxonomy" id="1095631"/>
    <lineage>
        <taxon>Eukaryota</taxon>
        <taxon>Fungi</taxon>
        <taxon>Dikarya</taxon>
        <taxon>Ascomycota</taxon>
        <taxon>Saccharomycotina</taxon>
        <taxon>Saccharomycetes</taxon>
        <taxon>Saccharomycetales</taxon>
        <taxon>Saccharomycetaceae</taxon>
        <taxon>Saccharomyces</taxon>
    </lineage>
</organism>
<dbReference type="SUPFAM" id="SSF103473">
    <property type="entry name" value="MFS general substrate transporter"/>
    <property type="match status" value="1"/>
</dbReference>
<evidence type="ECO:0000256" key="6">
    <source>
        <dbReference type="SAM" id="Phobius"/>
    </source>
</evidence>
<evidence type="ECO:0000256" key="5">
    <source>
        <dbReference type="SAM" id="MobiDB-lite"/>
    </source>
</evidence>
<dbReference type="PANTHER" id="PTHR23502">
    <property type="entry name" value="MAJOR FACILITATOR SUPERFAMILY"/>
    <property type="match status" value="1"/>
</dbReference>
<evidence type="ECO:0000313" key="9">
    <source>
        <dbReference type="Proteomes" id="UP000009009"/>
    </source>
</evidence>
<dbReference type="EMBL" id="AGVY01000240">
    <property type="protein sequence ID" value="EHN02122.1"/>
    <property type="molecule type" value="Genomic_DNA"/>
</dbReference>
<keyword evidence="4 6" id="KW-0472">Membrane</keyword>
<gene>
    <name evidence="8" type="ORF">VIN7_7515</name>
</gene>
<reference evidence="8 9" key="1">
    <citation type="journal article" date="2012" name="FEMS Yeast Res.">
        <title>The genome sequence of the wine yeast VIN7 reveals an allotriploid hybrid genome with Saccharomyces cerevisiae and Saccharomyces kudriavzevii origins.</title>
        <authorList>
            <person name="Borneman A.R."/>
            <person name="Desany B.A."/>
            <person name="Riches D."/>
            <person name="Affourtit J.P."/>
            <person name="Forgan A.H."/>
            <person name="Pretorius I.S."/>
            <person name="Egholm M."/>
            <person name="Chambers P.J."/>
        </authorList>
    </citation>
    <scope>NUCLEOTIDE SEQUENCE [LARGE SCALE GENOMIC DNA]</scope>
    <source>
        <strain evidence="8 9">VIN7</strain>
    </source>
</reference>
<dbReference type="GO" id="GO:0140115">
    <property type="term" value="P:export across plasma membrane"/>
    <property type="evidence" value="ECO:0007669"/>
    <property type="project" value="UniProtKB-ARBA"/>
</dbReference>
<keyword evidence="9" id="KW-1185">Reference proteome</keyword>
<evidence type="ECO:0000256" key="2">
    <source>
        <dbReference type="ARBA" id="ARBA00022692"/>
    </source>
</evidence>
<dbReference type="InterPro" id="IPR011701">
    <property type="entry name" value="MFS"/>
</dbReference>
<dbReference type="Gene3D" id="1.20.1250.20">
    <property type="entry name" value="MFS general substrate transporter like domains"/>
    <property type="match status" value="1"/>
</dbReference>
<dbReference type="GO" id="GO:0042908">
    <property type="term" value="P:xenobiotic transport"/>
    <property type="evidence" value="ECO:0007669"/>
    <property type="project" value="UniProtKB-ARBA"/>
</dbReference>
<evidence type="ECO:0000256" key="3">
    <source>
        <dbReference type="ARBA" id="ARBA00022989"/>
    </source>
</evidence>
<dbReference type="PANTHER" id="PTHR23502:SF7">
    <property type="entry name" value="DRUG_PROTON ANTIPORTER YHK8-RELATED"/>
    <property type="match status" value="1"/>
</dbReference>
<feature type="transmembrane region" description="Helical" evidence="6">
    <location>
        <begin position="80"/>
        <end position="97"/>
    </location>
</feature>
<feature type="transmembrane region" description="Helical" evidence="6">
    <location>
        <begin position="393"/>
        <end position="412"/>
    </location>
</feature>
<comment type="subcellular location">
    <subcellularLocation>
        <location evidence="1">Membrane</location>
        <topology evidence="1">Multi-pass membrane protein</topology>
    </subcellularLocation>
</comment>
<evidence type="ECO:0000256" key="4">
    <source>
        <dbReference type="ARBA" id="ARBA00023136"/>
    </source>
</evidence>
<evidence type="ECO:0000313" key="8">
    <source>
        <dbReference type="EMBL" id="EHN02122.1"/>
    </source>
</evidence>
<dbReference type="PROSITE" id="PS50850">
    <property type="entry name" value="MFS"/>
    <property type="match status" value="1"/>
</dbReference>
<keyword evidence="2 6" id="KW-0812">Transmembrane</keyword>
<protein>
    <submittedName>
        <fullName evidence="8">Yhk8p</fullName>
    </submittedName>
</protein>
<dbReference type="HOGENOM" id="CLU_008455_11_5_1"/>
<dbReference type="InterPro" id="IPR005829">
    <property type="entry name" value="Sugar_transporter_CS"/>
</dbReference>
<comment type="caution">
    <text evidence="8">The sequence shown here is derived from an EMBL/GenBank/DDBJ whole genome shotgun (WGS) entry which is preliminary data.</text>
</comment>
<feature type="transmembrane region" description="Helical" evidence="6">
    <location>
        <begin position="452"/>
        <end position="474"/>
    </location>
</feature>
<proteinExistence type="predicted"/>
<dbReference type="AlphaFoldDB" id="H0GVQ5"/>
<accession>H0GVQ5</accession>
<dbReference type="PROSITE" id="PS00216">
    <property type="entry name" value="SUGAR_TRANSPORT_1"/>
    <property type="match status" value="1"/>
</dbReference>
<dbReference type="Proteomes" id="UP000009009">
    <property type="component" value="Unassembled WGS sequence"/>
</dbReference>
<name>H0GVQ5_SACCK</name>
<feature type="compositionally biased region" description="Polar residues" evidence="5">
    <location>
        <begin position="1"/>
        <end position="10"/>
    </location>
</feature>
<feature type="region of interest" description="Disordered" evidence="5">
    <location>
        <begin position="1"/>
        <end position="29"/>
    </location>
</feature>
<dbReference type="OrthoDB" id="9986881at2759"/>
<dbReference type="GO" id="GO:0005886">
    <property type="term" value="C:plasma membrane"/>
    <property type="evidence" value="ECO:0007669"/>
    <property type="project" value="TreeGrafter"/>
</dbReference>
<dbReference type="Pfam" id="PF07690">
    <property type="entry name" value="MFS_1"/>
    <property type="match status" value="1"/>
</dbReference>
<feature type="transmembrane region" description="Helical" evidence="6">
    <location>
        <begin position="207"/>
        <end position="229"/>
    </location>
</feature>
<dbReference type="InterPro" id="IPR020846">
    <property type="entry name" value="MFS_dom"/>
</dbReference>
<dbReference type="FunFam" id="1.20.1250.20:FF:000082">
    <property type="entry name" value="MFS multidrug transporter, putative"/>
    <property type="match status" value="1"/>
</dbReference>
<keyword evidence="3 6" id="KW-1133">Transmembrane helix</keyword>
<feature type="transmembrane region" description="Helical" evidence="6">
    <location>
        <begin position="235"/>
        <end position="256"/>
    </location>
</feature>
<feature type="transmembrane region" description="Helical" evidence="6">
    <location>
        <begin position="486"/>
        <end position="505"/>
    </location>
</feature>
<feature type="transmembrane region" description="Helical" evidence="6">
    <location>
        <begin position="173"/>
        <end position="195"/>
    </location>
</feature>
<feature type="transmembrane region" description="Helical" evidence="6">
    <location>
        <begin position="418"/>
        <end position="445"/>
    </location>
</feature>
<evidence type="ECO:0000259" key="7">
    <source>
        <dbReference type="PROSITE" id="PS50850"/>
    </source>
</evidence>
<feature type="domain" description="Major facilitator superfamily (MFS) profile" evidence="7">
    <location>
        <begin position="79"/>
        <end position="510"/>
    </location>
</feature>
<feature type="transmembrane region" description="Helical" evidence="6">
    <location>
        <begin position="318"/>
        <end position="340"/>
    </location>
</feature>
<feature type="transmembrane region" description="Helical" evidence="6">
    <location>
        <begin position="352"/>
        <end position="372"/>
    </location>
</feature>
<evidence type="ECO:0000256" key="1">
    <source>
        <dbReference type="ARBA" id="ARBA00004141"/>
    </source>
</evidence>
<dbReference type="CDD" id="cd17323">
    <property type="entry name" value="MFS_Tpo1_MDR_like"/>
    <property type="match status" value="1"/>
</dbReference>
<sequence>MRTLKQNMTSVDPIAGAQPSSSEFTEEENCSIHSNEVAKLGSELTNERKDDGRQSYEVAFSDDFADPEDIASHMSMGRRYYISSLITFTSMVITMISSSWTLPSTHIIEHFHISHEVSTLGITLYVFGLGIGPLFLSPLSELYGRRITFLYALMLSIIWQCLTIWSGTIAGVMFGRFLSGFFGSAFLSVAGGAIADIFDKDQIGIPMAIYTTSAFLGPSLGPIIGGALYHESYKWTFITLLITSGCCLVLIIFTIPETYKPVLLIRKAKRLRKEESNGRRYYAALEVTREQTSLLSAVFLSTRRPFGLLLRDRMMGVLCFYTGLELAIIYLYFVAFPYVFKKLYNFGPMEIACSYIGIMVGMLLSAPTCLLFQKTFQWRVKRNNGVKTPEMRFEPLFYGAFLTPIGLFIFAFTCYKHVHWIAPVIGSAIFGSGVYFVFTGVFAYTVDAYRKYAASGMACNTFVRCIMAGVFPLFGLQMYEAMGVNWAGFLLAMVTVAMIPVPFLFTKYGARLRAKSPYAWDD</sequence>
<feature type="transmembrane region" description="Helical" evidence="6">
    <location>
        <begin position="148"/>
        <end position="167"/>
    </location>
</feature>
<dbReference type="InterPro" id="IPR036259">
    <property type="entry name" value="MFS_trans_sf"/>
</dbReference>
<dbReference type="GO" id="GO:0022857">
    <property type="term" value="F:transmembrane transporter activity"/>
    <property type="evidence" value="ECO:0007669"/>
    <property type="project" value="InterPro"/>
</dbReference>
<feature type="transmembrane region" description="Helical" evidence="6">
    <location>
        <begin position="117"/>
        <end position="136"/>
    </location>
</feature>